<sequence>MLQNFAMMAYGFFVFMRATVPFQEMQRTAQWRHPTNSVIGRMPKAQFVGKESESITIQGVLMPSITGGEMSIATLEALAEQGEPYPLIDGATFRVLGWYVIEEISETQSVFFADGKARRIDFSMKLKRTDDSLLAEIGDVVKGLIA</sequence>
<dbReference type="EMBL" id="JPXX01000023">
    <property type="protein sequence ID" value="KGQ36822.1"/>
    <property type="molecule type" value="Genomic_DNA"/>
</dbReference>
<organism evidence="1 2">
    <name type="scientific">Gallibacterium genomosp. 1</name>
    <dbReference type="NCBI Taxonomy" id="155515"/>
    <lineage>
        <taxon>Bacteria</taxon>
        <taxon>Pseudomonadati</taxon>
        <taxon>Pseudomonadota</taxon>
        <taxon>Gammaproteobacteria</taxon>
        <taxon>Pasteurellales</taxon>
        <taxon>Pasteurellaceae</taxon>
        <taxon>Gallibacterium</taxon>
    </lineage>
</organism>
<evidence type="ECO:0000313" key="2">
    <source>
        <dbReference type="Proteomes" id="UP000030539"/>
    </source>
</evidence>
<gene>
    <name evidence="1" type="ORF">JP36_08855</name>
</gene>
<dbReference type="STRING" id="155515.JP36_08855"/>
<dbReference type="Pfam" id="PF06995">
    <property type="entry name" value="Phage_P2_GpU"/>
    <property type="match status" value="1"/>
</dbReference>
<dbReference type="PIRSF" id="PIRSF029208">
    <property type="entry name" value="Phage_tail_GPU"/>
    <property type="match status" value="1"/>
</dbReference>
<protein>
    <submittedName>
        <fullName evidence="1">Oxidoreductase</fullName>
    </submittedName>
</protein>
<dbReference type="RefSeq" id="WP_039173915.1">
    <property type="nucleotide sequence ID" value="NZ_JPXX01000023.1"/>
</dbReference>
<evidence type="ECO:0000313" key="1">
    <source>
        <dbReference type="EMBL" id="KGQ36822.1"/>
    </source>
</evidence>
<dbReference type="InterPro" id="IPR016912">
    <property type="entry name" value="Phage_P2_GpU"/>
</dbReference>
<dbReference type="Proteomes" id="UP000030539">
    <property type="component" value="Unassembled WGS sequence"/>
</dbReference>
<comment type="caution">
    <text evidence="1">The sequence shown here is derived from an EMBL/GenBank/DDBJ whole genome shotgun (WGS) entry which is preliminary data.</text>
</comment>
<dbReference type="InterPro" id="IPR009734">
    <property type="entry name" value="Myoviridae_GpU"/>
</dbReference>
<reference evidence="1 2" key="1">
    <citation type="submission" date="2014-08" db="EMBL/GenBank/DDBJ databases">
        <title>Chaperone-usher fimbriae in a diverse selection of Gallibacterium genomes.</title>
        <authorList>
            <person name="Kudirkiene E."/>
            <person name="Bager R.J."/>
            <person name="Johnson T.J."/>
            <person name="Bojesen A.M."/>
        </authorList>
    </citation>
    <scope>NUCLEOTIDE SEQUENCE [LARGE SCALE GENOMIC DNA]</scope>
    <source>
        <strain evidence="1 2">CCM5974</strain>
    </source>
</reference>
<proteinExistence type="predicted"/>
<accession>A0A0A2Y100</accession>
<name>A0A0A2Y100_9PAST</name>
<dbReference type="AlphaFoldDB" id="A0A0A2Y100"/>
<dbReference type="eggNOG" id="COG3499">
    <property type="taxonomic scope" value="Bacteria"/>
</dbReference>